<dbReference type="SMART" id="SM00380">
    <property type="entry name" value="AP2"/>
    <property type="match status" value="2"/>
</dbReference>
<dbReference type="InterPro" id="IPR016177">
    <property type="entry name" value="DNA-bd_dom_sf"/>
</dbReference>
<dbReference type="GO" id="GO:0005634">
    <property type="term" value="C:nucleus"/>
    <property type="evidence" value="ECO:0007669"/>
    <property type="project" value="UniProtKB-SubCell"/>
</dbReference>
<dbReference type="EMBL" id="SDMP01000011">
    <property type="protein sequence ID" value="RYR28677.1"/>
    <property type="molecule type" value="Genomic_DNA"/>
</dbReference>
<feature type="region of interest" description="Disordered" evidence="9">
    <location>
        <begin position="132"/>
        <end position="155"/>
    </location>
</feature>
<feature type="compositionally biased region" description="Low complexity" evidence="9">
    <location>
        <begin position="35"/>
        <end position="59"/>
    </location>
</feature>
<evidence type="ECO:0000256" key="5">
    <source>
        <dbReference type="ARBA" id="ARBA00023159"/>
    </source>
</evidence>
<proteinExistence type="inferred from homology"/>
<evidence type="ECO:0000256" key="9">
    <source>
        <dbReference type="SAM" id="MobiDB-lite"/>
    </source>
</evidence>
<dbReference type="PANTHER" id="PTHR32467">
    <property type="entry name" value="AP2-LIKE ETHYLENE-RESPONSIVE TRANSCRIPTION FACTOR"/>
    <property type="match status" value="1"/>
</dbReference>
<evidence type="ECO:0000256" key="1">
    <source>
        <dbReference type="ARBA" id="ARBA00004123"/>
    </source>
</evidence>
<dbReference type="STRING" id="3818.A0A445AQG3"/>
<keyword evidence="2" id="KW-0677">Repeat</keyword>
<evidence type="ECO:0000259" key="10">
    <source>
        <dbReference type="PROSITE" id="PS51032"/>
    </source>
</evidence>
<keyword evidence="7" id="KW-0539">Nucleus</keyword>
<dbReference type="AlphaFoldDB" id="A0A445AQG3"/>
<dbReference type="Gene3D" id="3.30.730.10">
    <property type="entry name" value="AP2/ERF domain"/>
    <property type="match status" value="2"/>
</dbReference>
<feature type="compositionally biased region" description="Gly residues" evidence="9">
    <location>
        <begin position="140"/>
        <end position="154"/>
    </location>
</feature>
<keyword evidence="4" id="KW-0238">DNA-binding</keyword>
<evidence type="ECO:0000256" key="4">
    <source>
        <dbReference type="ARBA" id="ARBA00023125"/>
    </source>
</evidence>
<comment type="subcellular location">
    <subcellularLocation>
        <location evidence="1">Nucleus</location>
    </subcellularLocation>
</comment>
<accession>A0A445AQG3</accession>
<feature type="domain" description="AP2/ERF" evidence="10">
    <location>
        <begin position="198"/>
        <end position="254"/>
    </location>
</feature>
<comment type="similarity">
    <text evidence="8">Belongs to the AP2/ERF transcription factor family. AP2 subfamily.</text>
</comment>
<feature type="compositionally biased region" description="Acidic residues" evidence="9">
    <location>
        <begin position="62"/>
        <end position="71"/>
    </location>
</feature>
<dbReference type="CDD" id="cd00018">
    <property type="entry name" value="AP2"/>
    <property type="match status" value="2"/>
</dbReference>
<evidence type="ECO:0000256" key="8">
    <source>
        <dbReference type="ARBA" id="ARBA00037973"/>
    </source>
</evidence>
<feature type="domain" description="AP2/ERF" evidence="10">
    <location>
        <begin position="290"/>
        <end position="347"/>
    </location>
</feature>
<keyword evidence="5" id="KW-0010">Activator</keyword>
<dbReference type="GO" id="GO:0003700">
    <property type="term" value="F:DNA-binding transcription factor activity"/>
    <property type="evidence" value="ECO:0007669"/>
    <property type="project" value="InterPro"/>
</dbReference>
<gene>
    <name evidence="11" type="ORF">Ahy_B01g052815</name>
</gene>
<dbReference type="InterPro" id="IPR036955">
    <property type="entry name" value="AP2/ERF_dom_sf"/>
</dbReference>
<feature type="region of interest" description="Disordered" evidence="9">
    <location>
        <begin position="175"/>
        <end position="199"/>
    </location>
</feature>
<dbReference type="OrthoDB" id="207175at2759"/>
<evidence type="ECO:0000256" key="2">
    <source>
        <dbReference type="ARBA" id="ARBA00022737"/>
    </source>
</evidence>
<feature type="compositionally biased region" description="Acidic residues" evidence="9">
    <location>
        <begin position="100"/>
        <end position="112"/>
    </location>
</feature>
<dbReference type="PANTHER" id="PTHR32467:SF142">
    <property type="entry name" value="FLORAL HOMEOTIC PROTEIN APETALA 2"/>
    <property type="match status" value="1"/>
</dbReference>
<evidence type="ECO:0000256" key="7">
    <source>
        <dbReference type="ARBA" id="ARBA00023242"/>
    </source>
</evidence>
<dbReference type="Proteomes" id="UP000289738">
    <property type="component" value="Chromosome B01"/>
</dbReference>
<evidence type="ECO:0000256" key="3">
    <source>
        <dbReference type="ARBA" id="ARBA00023015"/>
    </source>
</evidence>
<feature type="region of interest" description="Disordered" evidence="9">
    <location>
        <begin position="534"/>
        <end position="562"/>
    </location>
</feature>
<keyword evidence="3" id="KW-0805">Transcription regulation</keyword>
<dbReference type="InterPro" id="IPR001471">
    <property type="entry name" value="AP2/ERF_dom"/>
</dbReference>
<evidence type="ECO:0000313" key="12">
    <source>
        <dbReference type="Proteomes" id="UP000289738"/>
    </source>
</evidence>
<evidence type="ECO:0000313" key="11">
    <source>
        <dbReference type="EMBL" id="RYR28677.1"/>
    </source>
</evidence>
<dbReference type="PRINTS" id="PR00367">
    <property type="entry name" value="ETHRSPELEMNT"/>
</dbReference>
<reference evidence="11 12" key="1">
    <citation type="submission" date="2019-01" db="EMBL/GenBank/DDBJ databases">
        <title>Sequencing of cultivated peanut Arachis hypogaea provides insights into genome evolution and oil improvement.</title>
        <authorList>
            <person name="Chen X."/>
        </authorList>
    </citation>
    <scope>NUCLEOTIDE SEQUENCE [LARGE SCALE GENOMIC DNA]</scope>
    <source>
        <strain evidence="12">cv. Fuhuasheng</strain>
        <tissue evidence="11">Leaves</tissue>
    </source>
</reference>
<dbReference type="Pfam" id="PF00847">
    <property type="entry name" value="AP2"/>
    <property type="match status" value="2"/>
</dbReference>
<name>A0A445AQG3_ARAHY</name>
<keyword evidence="12" id="KW-1185">Reference proteome</keyword>
<dbReference type="FunFam" id="3.30.730.10:FF:000002">
    <property type="entry name" value="AP2-like ethylene-responsive transcription factor"/>
    <property type="match status" value="1"/>
</dbReference>
<dbReference type="FunFam" id="3.30.730.10:FF:000004">
    <property type="entry name" value="AP2-like ethylene-responsive transcription factor"/>
    <property type="match status" value="1"/>
</dbReference>
<sequence length="562" mass="62254">MWDLNDSPDRRRKVEESEEGCSSLKNSIDGDDDNNNNNNNNYKGKRVGSVSNSSSSAVVIEDGSEEEEQQQEEGSVVRATTDMKKSRRSKIFGFSVTHGDDDEEDEDEDSMDSENHSQVVTRQFFPMEEADMAAASSPAGSGGDGDGDGDGGGSTFPRAHWVGVKFCQSETLGAGKSSLEASQPMKKSRRGPRSRSSQYRGVTFYRRTGRWESHIWDCGKQVYLGGFDTAHAAARAYDRAAIKFRGVEADINFNIEDYEEDLKQMSNLTKEEFVHVLRRQSTGFPRGSSKYRGVTLHKCGRWEARMGQFLGKKYVYLGLFDTEIEAARAYDKAAIKCNGKEAVTNFDPSIYENELNSVEPTGNAADHNLDLSLGNSSFKSSNNSRALGNHTTNVQDHPQQLMPSESNWRNGASKPKLVNILPKPCNRNMEAHGGRDLHGESEALRMLSQTHIHSTTCSASNETQRYGPYRSPGEPQMLHNFAHLQPPNFYFSSSSSNGGRIGNDLSLSMADHHQQQLQPGPPHHYLATAAASSGFPPQISRPSSHHQGWLQKNGFHTIMRPS</sequence>
<feature type="region of interest" description="Disordered" evidence="9">
    <location>
        <begin position="361"/>
        <end position="412"/>
    </location>
</feature>
<dbReference type="SUPFAM" id="SSF54171">
    <property type="entry name" value="DNA-binding domain"/>
    <property type="match status" value="2"/>
</dbReference>
<feature type="region of interest" description="Disordered" evidence="9">
    <location>
        <begin position="1"/>
        <end position="117"/>
    </location>
</feature>
<dbReference type="GO" id="GO:0003677">
    <property type="term" value="F:DNA binding"/>
    <property type="evidence" value="ECO:0007669"/>
    <property type="project" value="UniProtKB-KW"/>
</dbReference>
<protein>
    <recommendedName>
        <fullName evidence="10">AP2/ERF domain-containing protein</fullName>
    </recommendedName>
</protein>
<comment type="caution">
    <text evidence="11">The sequence shown here is derived from an EMBL/GenBank/DDBJ whole genome shotgun (WGS) entry which is preliminary data.</text>
</comment>
<keyword evidence="6" id="KW-0804">Transcription</keyword>
<dbReference type="PROSITE" id="PS51032">
    <property type="entry name" value="AP2_ERF"/>
    <property type="match status" value="2"/>
</dbReference>
<evidence type="ECO:0000256" key="6">
    <source>
        <dbReference type="ARBA" id="ARBA00023163"/>
    </source>
</evidence>
<feature type="compositionally biased region" description="Polar residues" evidence="9">
    <location>
        <begin position="373"/>
        <end position="410"/>
    </location>
</feature>
<organism evidence="11 12">
    <name type="scientific">Arachis hypogaea</name>
    <name type="common">Peanut</name>
    <dbReference type="NCBI Taxonomy" id="3818"/>
    <lineage>
        <taxon>Eukaryota</taxon>
        <taxon>Viridiplantae</taxon>
        <taxon>Streptophyta</taxon>
        <taxon>Embryophyta</taxon>
        <taxon>Tracheophyta</taxon>
        <taxon>Spermatophyta</taxon>
        <taxon>Magnoliopsida</taxon>
        <taxon>eudicotyledons</taxon>
        <taxon>Gunneridae</taxon>
        <taxon>Pentapetalae</taxon>
        <taxon>rosids</taxon>
        <taxon>fabids</taxon>
        <taxon>Fabales</taxon>
        <taxon>Fabaceae</taxon>
        <taxon>Papilionoideae</taxon>
        <taxon>50 kb inversion clade</taxon>
        <taxon>dalbergioids sensu lato</taxon>
        <taxon>Dalbergieae</taxon>
        <taxon>Pterocarpus clade</taxon>
        <taxon>Arachis</taxon>
    </lineage>
</organism>